<evidence type="ECO:0000256" key="3">
    <source>
        <dbReference type="ARBA" id="ARBA00022475"/>
    </source>
</evidence>
<keyword evidence="4 9" id="KW-0997">Cell inner membrane</keyword>
<keyword evidence="3" id="KW-1003">Cell membrane</keyword>
<dbReference type="InterPro" id="IPR007387">
    <property type="entry name" value="TRAP_DctQ"/>
</dbReference>
<dbReference type="InterPro" id="IPR055348">
    <property type="entry name" value="DctQ"/>
</dbReference>
<dbReference type="PANTHER" id="PTHR35011:SF2">
    <property type="entry name" value="2,3-DIKETO-L-GULONATE TRAP TRANSPORTER SMALL PERMEASE PROTEIN YIAM"/>
    <property type="match status" value="1"/>
</dbReference>
<keyword evidence="12" id="KW-1185">Reference proteome</keyword>
<accession>A0A940N079</accession>
<evidence type="ECO:0000259" key="10">
    <source>
        <dbReference type="Pfam" id="PF04290"/>
    </source>
</evidence>
<comment type="similarity">
    <text evidence="8 9">Belongs to the TRAP transporter small permease family.</text>
</comment>
<keyword evidence="5 9" id="KW-0812">Transmembrane</keyword>
<sequence length="194" mass="20543">MAVDEVSPVIGTGLQPDTDVSPGRLSLLDRVMLGERALARVEVVVVIAAMAVAIAAVGLSVVIRSFNLPFSDTGEWAMVAMAPLTFVGGALCSHLRRHLTADIVEMLQPGPLRRGLEAIAALLTLAFGLIFIALAWDLFDYARSSGEKLIDFGTPVAVPAGFMLLGAVLLAFHAGMDIWRALAGRPLGGLDPWR</sequence>
<name>A0A940N079_9PROT</name>
<gene>
    <name evidence="11" type="ORF">J5Y10_21910</name>
</gene>
<keyword evidence="6 9" id="KW-1133">Transmembrane helix</keyword>
<evidence type="ECO:0000256" key="7">
    <source>
        <dbReference type="ARBA" id="ARBA00023136"/>
    </source>
</evidence>
<feature type="transmembrane region" description="Helical" evidence="9">
    <location>
        <begin position="43"/>
        <end position="64"/>
    </location>
</feature>
<dbReference type="RefSeq" id="WP_209376256.1">
    <property type="nucleotide sequence ID" value="NZ_JAGIZA010000017.1"/>
</dbReference>
<evidence type="ECO:0000256" key="8">
    <source>
        <dbReference type="ARBA" id="ARBA00038436"/>
    </source>
</evidence>
<dbReference type="Proteomes" id="UP000677537">
    <property type="component" value="Unassembled WGS sequence"/>
</dbReference>
<dbReference type="GO" id="GO:0005886">
    <property type="term" value="C:plasma membrane"/>
    <property type="evidence" value="ECO:0007669"/>
    <property type="project" value="UniProtKB-SubCell"/>
</dbReference>
<evidence type="ECO:0000256" key="2">
    <source>
        <dbReference type="ARBA" id="ARBA00022448"/>
    </source>
</evidence>
<feature type="transmembrane region" description="Helical" evidence="9">
    <location>
        <begin position="116"/>
        <end position="136"/>
    </location>
</feature>
<organism evidence="11 12">
    <name type="scientific">Roseomonas indoligenes</name>
    <dbReference type="NCBI Taxonomy" id="2820811"/>
    <lineage>
        <taxon>Bacteria</taxon>
        <taxon>Pseudomonadati</taxon>
        <taxon>Pseudomonadota</taxon>
        <taxon>Alphaproteobacteria</taxon>
        <taxon>Acetobacterales</taxon>
        <taxon>Roseomonadaceae</taxon>
        <taxon>Roseomonas</taxon>
    </lineage>
</organism>
<reference evidence="11" key="1">
    <citation type="submission" date="2021-03" db="EMBL/GenBank/DDBJ databases">
        <authorList>
            <person name="So Y."/>
        </authorList>
    </citation>
    <scope>NUCLEOTIDE SEQUENCE</scope>
    <source>
        <strain evidence="11">SG15</strain>
    </source>
</reference>
<evidence type="ECO:0000256" key="9">
    <source>
        <dbReference type="RuleBase" id="RU369079"/>
    </source>
</evidence>
<evidence type="ECO:0000256" key="6">
    <source>
        <dbReference type="ARBA" id="ARBA00022989"/>
    </source>
</evidence>
<protein>
    <recommendedName>
        <fullName evidence="9">TRAP transporter small permease protein</fullName>
    </recommendedName>
</protein>
<evidence type="ECO:0000313" key="11">
    <source>
        <dbReference type="EMBL" id="MBP0495456.1"/>
    </source>
</evidence>
<dbReference type="EMBL" id="JAGIZA010000017">
    <property type="protein sequence ID" value="MBP0495456.1"/>
    <property type="molecule type" value="Genomic_DNA"/>
</dbReference>
<feature type="transmembrane region" description="Helical" evidence="9">
    <location>
        <begin position="156"/>
        <end position="175"/>
    </location>
</feature>
<evidence type="ECO:0000256" key="4">
    <source>
        <dbReference type="ARBA" id="ARBA00022519"/>
    </source>
</evidence>
<dbReference type="AlphaFoldDB" id="A0A940N079"/>
<dbReference type="Pfam" id="PF04290">
    <property type="entry name" value="DctQ"/>
    <property type="match status" value="1"/>
</dbReference>
<keyword evidence="7 9" id="KW-0472">Membrane</keyword>
<comment type="caution">
    <text evidence="11">The sequence shown here is derived from an EMBL/GenBank/DDBJ whole genome shotgun (WGS) entry which is preliminary data.</text>
</comment>
<feature type="transmembrane region" description="Helical" evidence="9">
    <location>
        <begin position="76"/>
        <end position="95"/>
    </location>
</feature>
<dbReference type="GO" id="GO:0015740">
    <property type="term" value="P:C4-dicarboxylate transport"/>
    <property type="evidence" value="ECO:0007669"/>
    <property type="project" value="TreeGrafter"/>
</dbReference>
<evidence type="ECO:0000313" key="12">
    <source>
        <dbReference type="Proteomes" id="UP000677537"/>
    </source>
</evidence>
<proteinExistence type="inferred from homology"/>
<dbReference type="GO" id="GO:0022857">
    <property type="term" value="F:transmembrane transporter activity"/>
    <property type="evidence" value="ECO:0007669"/>
    <property type="project" value="UniProtKB-UniRule"/>
</dbReference>
<keyword evidence="2 9" id="KW-0813">Transport</keyword>
<comment type="subunit">
    <text evidence="9">The complex comprises the extracytoplasmic solute receptor protein and the two transmembrane proteins.</text>
</comment>
<evidence type="ECO:0000256" key="5">
    <source>
        <dbReference type="ARBA" id="ARBA00022692"/>
    </source>
</evidence>
<feature type="domain" description="Tripartite ATP-independent periplasmic transporters DctQ component" evidence="10">
    <location>
        <begin position="54"/>
        <end position="183"/>
    </location>
</feature>
<dbReference type="PANTHER" id="PTHR35011">
    <property type="entry name" value="2,3-DIKETO-L-GULONATE TRAP TRANSPORTER SMALL PERMEASE PROTEIN YIAM"/>
    <property type="match status" value="1"/>
</dbReference>
<comment type="subcellular location">
    <subcellularLocation>
        <location evidence="1 9">Cell inner membrane</location>
        <topology evidence="1 9">Multi-pass membrane protein</topology>
    </subcellularLocation>
</comment>
<comment type="function">
    <text evidence="9">Part of the tripartite ATP-independent periplasmic (TRAP) transport system.</text>
</comment>
<evidence type="ECO:0000256" key="1">
    <source>
        <dbReference type="ARBA" id="ARBA00004429"/>
    </source>
</evidence>